<comment type="caution">
    <text evidence="1">The sequence shown here is derived from an EMBL/GenBank/DDBJ whole genome shotgun (WGS) entry which is preliminary data.</text>
</comment>
<proteinExistence type="predicted"/>
<gene>
    <name evidence="1" type="ORF">EAH68_00400</name>
</gene>
<protein>
    <recommendedName>
        <fullName evidence="3">N-acetyltransferase</fullName>
    </recommendedName>
</protein>
<dbReference type="AlphaFoldDB" id="A0A3S0BIB2"/>
<accession>A0A3S0BIB2</accession>
<dbReference type="OrthoDB" id="7057833at2"/>
<evidence type="ECO:0008006" key="3">
    <source>
        <dbReference type="Google" id="ProtNLM"/>
    </source>
</evidence>
<dbReference type="Proteomes" id="UP000274907">
    <property type="component" value="Unassembled WGS sequence"/>
</dbReference>
<name>A0A3S0BIB2_9CORY</name>
<evidence type="ECO:0000313" key="1">
    <source>
        <dbReference type="EMBL" id="RSZ66056.1"/>
    </source>
</evidence>
<sequence length="183" mass="19922">MSPDAELRARVLPIFFRGEVRAAAAAGDAWLHLTTDGEVAGVGLWRSGRGWSASLRDQLALGWAVLQHAGPVEGIRIARRSARLMWATSRSGTYSYLRWLGVGPARQGSGSGRALVEHGYRTYPGPFLLECVDTLVGYYSDLGFGETGVIDLDWDGPVLHVMESSGQLRDEDRGAREDPPALR</sequence>
<dbReference type="EMBL" id="RXHJ01000001">
    <property type="protein sequence ID" value="RSZ66056.1"/>
    <property type="molecule type" value="Genomic_DNA"/>
</dbReference>
<keyword evidence="2" id="KW-1185">Reference proteome</keyword>
<reference evidence="1 2" key="1">
    <citation type="submission" date="2018-12" db="EMBL/GenBank/DDBJ databases">
        <title>YIM 101343 draft genome.</title>
        <authorList>
            <person name="Chen X."/>
        </authorList>
    </citation>
    <scope>NUCLEOTIDE SEQUENCE [LARGE SCALE GENOMIC DNA]</scope>
    <source>
        <strain evidence="1 2">YIM 101343</strain>
    </source>
</reference>
<dbReference type="InterPro" id="IPR016181">
    <property type="entry name" value="Acyl_CoA_acyltransferase"/>
</dbReference>
<dbReference type="Gene3D" id="3.40.630.30">
    <property type="match status" value="1"/>
</dbReference>
<evidence type="ECO:0000313" key="2">
    <source>
        <dbReference type="Proteomes" id="UP000274907"/>
    </source>
</evidence>
<dbReference type="SUPFAM" id="SSF55729">
    <property type="entry name" value="Acyl-CoA N-acyltransferases (Nat)"/>
    <property type="match status" value="1"/>
</dbReference>
<organism evidence="1 2">
    <name type="scientific">Corynebacterium hylobatis</name>
    <dbReference type="NCBI Taxonomy" id="1859290"/>
    <lineage>
        <taxon>Bacteria</taxon>
        <taxon>Bacillati</taxon>
        <taxon>Actinomycetota</taxon>
        <taxon>Actinomycetes</taxon>
        <taxon>Mycobacteriales</taxon>
        <taxon>Corynebacteriaceae</taxon>
        <taxon>Corynebacterium</taxon>
    </lineage>
</organism>
<dbReference type="RefSeq" id="WP_126119345.1">
    <property type="nucleotide sequence ID" value="NZ_RXHJ01000001.1"/>
</dbReference>